<dbReference type="EMBL" id="CP001575">
    <property type="protein sequence ID" value="ACO69077.1"/>
    <property type="molecule type" value="Genomic_DNA"/>
</dbReference>
<keyword evidence="5" id="KW-1185">Reference proteome</keyword>
<proteinExistence type="predicted"/>
<dbReference type="eggNOG" id="KOG3021">
    <property type="taxonomic scope" value="Eukaryota"/>
</dbReference>
<evidence type="ECO:0000313" key="5">
    <source>
        <dbReference type="Proteomes" id="UP000002009"/>
    </source>
</evidence>
<dbReference type="FunCoup" id="C1FFF6">
    <property type="interactions" value="1248"/>
</dbReference>
<dbReference type="InParanoid" id="C1FFF6"/>
<dbReference type="Gene3D" id="3.30.200.20">
    <property type="entry name" value="Phosphorylase Kinase, domain 1"/>
    <property type="match status" value="1"/>
</dbReference>
<dbReference type="Proteomes" id="UP000002009">
    <property type="component" value="Chromosome 8"/>
</dbReference>
<dbReference type="PANTHER" id="PTHR12149">
    <property type="entry name" value="FRUCTOSAMINE 3 KINASE-RELATED PROTEIN"/>
    <property type="match status" value="1"/>
</dbReference>
<dbReference type="SUPFAM" id="SSF56112">
    <property type="entry name" value="Protein kinase-like (PK-like)"/>
    <property type="match status" value="1"/>
</dbReference>
<dbReference type="OMA" id="FIVMDHL"/>
<dbReference type="Gene3D" id="3.90.1200.10">
    <property type="match status" value="1"/>
</dbReference>
<dbReference type="PANTHER" id="PTHR12149:SF8">
    <property type="entry name" value="PROTEIN-RIBULOSAMINE 3-KINASE"/>
    <property type="match status" value="1"/>
</dbReference>
<dbReference type="OrthoDB" id="496295at2759"/>
<dbReference type="GeneID" id="8245736"/>
<organism evidence="4 5">
    <name type="scientific">Micromonas commoda (strain RCC299 / NOUM17 / CCMP2709)</name>
    <name type="common">Picoplanktonic green alga</name>
    <dbReference type="NCBI Taxonomy" id="296587"/>
    <lineage>
        <taxon>Eukaryota</taxon>
        <taxon>Viridiplantae</taxon>
        <taxon>Chlorophyta</taxon>
        <taxon>Mamiellophyceae</taxon>
        <taxon>Mamiellales</taxon>
        <taxon>Mamiellaceae</taxon>
        <taxon>Micromonas</taxon>
    </lineage>
</organism>
<dbReference type="GO" id="GO:0102193">
    <property type="term" value="F:protein-ribulosamine 3-kinase activity"/>
    <property type="evidence" value="ECO:0007669"/>
    <property type="project" value="UniProtKB-EC"/>
</dbReference>
<evidence type="ECO:0000256" key="1">
    <source>
        <dbReference type="ARBA" id="ARBA00011961"/>
    </source>
</evidence>
<gene>
    <name evidence="4" type="ORF">MICPUN_84028</name>
</gene>
<dbReference type="Pfam" id="PF03881">
    <property type="entry name" value="Fructosamin_kin"/>
    <property type="match status" value="1"/>
</dbReference>
<sequence length="353" mass="38368">MITGITAPSPASGLASRRGTFAGGGGGGGGGVGRGPLSRVAISVRRSPSSLRVAAGARAEPGSVREWIERNLDAGAVTDVSRGGSSGWAEFSTYTTESGKRFFVKTSRRDPSMFIGEGAGLNAMFETNTLAIPRVYYAGATPEGSREGNSFIVMDHLNFGGRGDQAEFGRQLALMHAATPAVEEARAGKFGFTVDNTCGDTPQPNGWMDDWVQFYLERRIRHQLRLARDSTLTELGEKVCERAPLWFEPCGAIKPSILHGDLWSGNIGTVDGKPSVFDPAVYYGHSEAEFGMSWCAGFSQKFYDAYFEVLPKVETHFEERRQLYLLYHYLNHYNLFGGGYRGQCVGIMKGLLA</sequence>
<dbReference type="AlphaFoldDB" id="C1FFF6"/>
<feature type="region of interest" description="Disordered" evidence="3">
    <location>
        <begin position="1"/>
        <end position="34"/>
    </location>
</feature>
<dbReference type="InterPro" id="IPR016477">
    <property type="entry name" value="Fructo-/Ketosamine-3-kinase"/>
</dbReference>
<comment type="catalytic activity">
    <reaction evidence="2">
        <text>N(6)-D-ribulosyl-L-lysyl-[protein] + ATP = N(6)-(3-O-phospho-D-ribulosyl)-L-lysyl-[protein] + ADP + H(+)</text>
        <dbReference type="Rhea" id="RHEA:48432"/>
        <dbReference type="Rhea" id="RHEA-COMP:12103"/>
        <dbReference type="Rhea" id="RHEA-COMP:12104"/>
        <dbReference type="ChEBI" id="CHEBI:15378"/>
        <dbReference type="ChEBI" id="CHEBI:30616"/>
        <dbReference type="ChEBI" id="CHEBI:90418"/>
        <dbReference type="ChEBI" id="CHEBI:90420"/>
        <dbReference type="ChEBI" id="CHEBI:456216"/>
        <dbReference type="EC" id="2.7.1.172"/>
    </reaction>
    <physiologicalReaction direction="left-to-right" evidence="2">
        <dbReference type="Rhea" id="RHEA:48433"/>
    </physiologicalReaction>
</comment>
<evidence type="ECO:0000256" key="2">
    <source>
        <dbReference type="ARBA" id="ARBA00048655"/>
    </source>
</evidence>
<dbReference type="InterPro" id="IPR011009">
    <property type="entry name" value="Kinase-like_dom_sf"/>
</dbReference>
<evidence type="ECO:0000313" key="4">
    <source>
        <dbReference type="EMBL" id="ACO69077.1"/>
    </source>
</evidence>
<dbReference type="RefSeq" id="XP_002507819.1">
    <property type="nucleotide sequence ID" value="XM_002507773.1"/>
</dbReference>
<dbReference type="KEGG" id="mis:MICPUN_84028"/>
<protein>
    <recommendedName>
        <fullName evidence="1">protein-ribulosamine 3-kinase</fullName>
        <ecNumber evidence="1">2.7.1.172</ecNumber>
    </recommendedName>
</protein>
<accession>C1FFF6</accession>
<name>C1FFF6_MICCC</name>
<feature type="compositionally biased region" description="Gly residues" evidence="3">
    <location>
        <begin position="21"/>
        <end position="34"/>
    </location>
</feature>
<dbReference type="EC" id="2.7.1.172" evidence="1"/>
<reference evidence="4 5" key="1">
    <citation type="journal article" date="2009" name="Science">
        <title>Green evolution and dynamic adaptations revealed by genomes of the marine picoeukaryotes Micromonas.</title>
        <authorList>
            <person name="Worden A.Z."/>
            <person name="Lee J.H."/>
            <person name="Mock T."/>
            <person name="Rouze P."/>
            <person name="Simmons M.P."/>
            <person name="Aerts A.L."/>
            <person name="Allen A.E."/>
            <person name="Cuvelier M.L."/>
            <person name="Derelle E."/>
            <person name="Everett M.V."/>
            <person name="Foulon E."/>
            <person name="Grimwood J."/>
            <person name="Gundlach H."/>
            <person name="Henrissat B."/>
            <person name="Napoli C."/>
            <person name="McDonald S.M."/>
            <person name="Parker M.S."/>
            <person name="Rombauts S."/>
            <person name="Salamov A."/>
            <person name="Von Dassow P."/>
            <person name="Badger J.H."/>
            <person name="Coutinho P.M."/>
            <person name="Demir E."/>
            <person name="Dubchak I."/>
            <person name="Gentemann C."/>
            <person name="Eikrem W."/>
            <person name="Gready J.E."/>
            <person name="John U."/>
            <person name="Lanier W."/>
            <person name="Lindquist E.A."/>
            <person name="Lucas S."/>
            <person name="Mayer K.F."/>
            <person name="Moreau H."/>
            <person name="Not F."/>
            <person name="Otillar R."/>
            <person name="Panaud O."/>
            <person name="Pangilinan J."/>
            <person name="Paulsen I."/>
            <person name="Piegu B."/>
            <person name="Poliakov A."/>
            <person name="Robbens S."/>
            <person name="Schmutz J."/>
            <person name="Toulza E."/>
            <person name="Wyss T."/>
            <person name="Zelensky A."/>
            <person name="Zhou K."/>
            <person name="Armbrust E.V."/>
            <person name="Bhattacharya D."/>
            <person name="Goodenough U.W."/>
            <person name="Van de Peer Y."/>
            <person name="Grigoriev I.V."/>
        </authorList>
    </citation>
    <scope>NUCLEOTIDE SEQUENCE [LARGE SCALE GENOMIC DNA]</scope>
    <source>
        <strain evidence="5">RCC299 / NOUM17</strain>
    </source>
</reference>
<evidence type="ECO:0000256" key="3">
    <source>
        <dbReference type="SAM" id="MobiDB-lite"/>
    </source>
</evidence>